<dbReference type="InterPro" id="IPR029060">
    <property type="entry name" value="PIN-like_dom_sf"/>
</dbReference>
<keyword evidence="2 5" id="KW-0540">Nuclease</keyword>
<dbReference type="InterPro" id="IPR002716">
    <property type="entry name" value="PIN_dom"/>
</dbReference>
<dbReference type="EC" id="3.1.-.-" evidence="5"/>
<dbReference type="GO" id="GO:0004540">
    <property type="term" value="F:RNA nuclease activity"/>
    <property type="evidence" value="ECO:0007669"/>
    <property type="project" value="InterPro"/>
</dbReference>
<comment type="similarity">
    <text evidence="5">Belongs to the PINc/VapC protein family.</text>
</comment>
<gene>
    <name evidence="5" type="primary">vapC</name>
    <name evidence="7" type="ORF">IPH26_13395</name>
</gene>
<dbReference type="Proteomes" id="UP000807785">
    <property type="component" value="Unassembled WGS sequence"/>
</dbReference>
<comment type="cofactor">
    <cofactor evidence="5">
        <name>Mg(2+)</name>
        <dbReference type="ChEBI" id="CHEBI:18420"/>
    </cofactor>
</comment>
<organism evidence="7 8">
    <name type="scientific">Candidatus Methylophosphatis roskildensis</name>
    <dbReference type="NCBI Taxonomy" id="2899263"/>
    <lineage>
        <taxon>Bacteria</taxon>
        <taxon>Pseudomonadati</taxon>
        <taxon>Pseudomonadota</taxon>
        <taxon>Betaproteobacteria</taxon>
        <taxon>Nitrosomonadales</taxon>
        <taxon>Sterolibacteriaceae</taxon>
        <taxon>Candidatus Methylophosphatis</taxon>
    </lineage>
</organism>
<dbReference type="PANTHER" id="PTHR36173">
    <property type="entry name" value="RIBONUCLEASE VAPC16-RELATED"/>
    <property type="match status" value="1"/>
</dbReference>
<feature type="domain" description="PIN" evidence="6">
    <location>
        <begin position="2"/>
        <end position="122"/>
    </location>
</feature>
<comment type="function">
    <text evidence="5">Toxic component of a toxin-antitoxin (TA) system. An RNase.</text>
</comment>
<evidence type="ECO:0000313" key="7">
    <source>
        <dbReference type="EMBL" id="MBK6973877.1"/>
    </source>
</evidence>
<sequence length="131" mass="13886">MIVLDTHVLLWWLSGAPQLSPAASLAVAEAASADRVIASTISVLEIATAARRGRLQLSMPVAQWLADVRQLPELRFEPVTAGIAELAGSFADEIHGDPADRLIAATAIALACPLVTADKKLRASRLVPTVW</sequence>
<feature type="binding site" evidence="5">
    <location>
        <position position="100"/>
    </location>
    <ligand>
        <name>Mg(2+)</name>
        <dbReference type="ChEBI" id="CHEBI:18420"/>
    </ligand>
</feature>
<keyword evidence="4 5" id="KW-0378">Hydrolase</keyword>
<dbReference type="GO" id="GO:0000287">
    <property type="term" value="F:magnesium ion binding"/>
    <property type="evidence" value="ECO:0007669"/>
    <property type="project" value="UniProtKB-UniRule"/>
</dbReference>
<evidence type="ECO:0000256" key="4">
    <source>
        <dbReference type="ARBA" id="ARBA00022801"/>
    </source>
</evidence>
<evidence type="ECO:0000256" key="1">
    <source>
        <dbReference type="ARBA" id="ARBA00022649"/>
    </source>
</evidence>
<protein>
    <recommendedName>
        <fullName evidence="5">Ribonuclease VapC</fullName>
        <shortName evidence="5">RNase VapC</shortName>
        <ecNumber evidence="5">3.1.-.-</ecNumber>
    </recommendedName>
    <alternativeName>
        <fullName evidence="5">Toxin VapC</fullName>
    </alternativeName>
</protein>
<keyword evidence="3 5" id="KW-0479">Metal-binding</keyword>
<dbReference type="Pfam" id="PF01850">
    <property type="entry name" value="PIN"/>
    <property type="match status" value="1"/>
</dbReference>
<dbReference type="Gene3D" id="3.40.50.1010">
    <property type="entry name" value="5'-nuclease"/>
    <property type="match status" value="1"/>
</dbReference>
<comment type="caution">
    <text evidence="7">The sequence shown here is derived from an EMBL/GenBank/DDBJ whole genome shotgun (WGS) entry which is preliminary data.</text>
</comment>
<dbReference type="SUPFAM" id="SSF88723">
    <property type="entry name" value="PIN domain-like"/>
    <property type="match status" value="1"/>
</dbReference>
<dbReference type="InterPro" id="IPR052919">
    <property type="entry name" value="TA_system_RNase"/>
</dbReference>
<dbReference type="PANTHER" id="PTHR36173:SF1">
    <property type="entry name" value="RIBONUCLEASE VAPC22"/>
    <property type="match status" value="1"/>
</dbReference>
<dbReference type="AlphaFoldDB" id="A0A9D7EA44"/>
<dbReference type="HAMAP" id="MF_00265">
    <property type="entry name" value="VapC_Nob1"/>
    <property type="match status" value="1"/>
</dbReference>
<dbReference type="InterPro" id="IPR041705">
    <property type="entry name" value="PIN_Sll0205"/>
</dbReference>
<evidence type="ECO:0000256" key="5">
    <source>
        <dbReference type="HAMAP-Rule" id="MF_00265"/>
    </source>
</evidence>
<accession>A0A9D7EA44</accession>
<dbReference type="InterPro" id="IPR022907">
    <property type="entry name" value="VapC_family"/>
</dbReference>
<keyword evidence="1 5" id="KW-1277">Toxin-antitoxin system</keyword>
<name>A0A9D7EA44_9PROT</name>
<dbReference type="GO" id="GO:0090729">
    <property type="term" value="F:toxin activity"/>
    <property type="evidence" value="ECO:0007669"/>
    <property type="project" value="UniProtKB-KW"/>
</dbReference>
<reference evidence="7" key="1">
    <citation type="submission" date="2020-10" db="EMBL/GenBank/DDBJ databases">
        <title>Connecting structure to function with the recovery of over 1000 high-quality activated sludge metagenome-assembled genomes encoding full-length rRNA genes using long-read sequencing.</title>
        <authorList>
            <person name="Singleton C.M."/>
            <person name="Petriglieri F."/>
            <person name="Kristensen J.M."/>
            <person name="Kirkegaard R.H."/>
            <person name="Michaelsen T.Y."/>
            <person name="Andersen M.H."/>
            <person name="Karst S.M."/>
            <person name="Dueholm M.S."/>
            <person name="Nielsen P.H."/>
            <person name="Albertsen M."/>
        </authorList>
    </citation>
    <scope>NUCLEOTIDE SEQUENCE</scope>
    <source>
        <strain evidence="7">Bjer_18-Q3-R1-45_BAT3C.347</strain>
    </source>
</reference>
<evidence type="ECO:0000256" key="3">
    <source>
        <dbReference type="ARBA" id="ARBA00022723"/>
    </source>
</evidence>
<dbReference type="EMBL" id="JADJEV010000004">
    <property type="protein sequence ID" value="MBK6973877.1"/>
    <property type="molecule type" value="Genomic_DNA"/>
</dbReference>
<dbReference type="CDD" id="cd09872">
    <property type="entry name" value="PIN_Sll0205-like"/>
    <property type="match status" value="1"/>
</dbReference>
<evidence type="ECO:0000256" key="2">
    <source>
        <dbReference type="ARBA" id="ARBA00022722"/>
    </source>
</evidence>
<keyword evidence="5" id="KW-0800">Toxin</keyword>
<feature type="binding site" evidence="5">
    <location>
        <position position="5"/>
    </location>
    <ligand>
        <name>Mg(2+)</name>
        <dbReference type="ChEBI" id="CHEBI:18420"/>
    </ligand>
</feature>
<evidence type="ECO:0000259" key="6">
    <source>
        <dbReference type="Pfam" id="PF01850"/>
    </source>
</evidence>
<keyword evidence="5" id="KW-0460">Magnesium</keyword>
<evidence type="ECO:0000313" key="8">
    <source>
        <dbReference type="Proteomes" id="UP000807785"/>
    </source>
</evidence>
<proteinExistence type="inferred from homology"/>
<dbReference type="GO" id="GO:0016787">
    <property type="term" value="F:hydrolase activity"/>
    <property type="evidence" value="ECO:0007669"/>
    <property type="project" value="UniProtKB-KW"/>
</dbReference>